<gene>
    <name evidence="2" type="ORF">N7460_009928</name>
</gene>
<feature type="compositionally biased region" description="Basic and acidic residues" evidence="1">
    <location>
        <begin position="45"/>
        <end position="58"/>
    </location>
</feature>
<evidence type="ECO:0000313" key="2">
    <source>
        <dbReference type="EMBL" id="KAJ6034111.1"/>
    </source>
</evidence>
<dbReference type="EMBL" id="JAQJZL010000012">
    <property type="protein sequence ID" value="KAJ6034111.1"/>
    <property type="molecule type" value="Genomic_DNA"/>
</dbReference>
<evidence type="ECO:0000313" key="3">
    <source>
        <dbReference type="Proteomes" id="UP001219568"/>
    </source>
</evidence>
<dbReference type="Proteomes" id="UP001219568">
    <property type="component" value="Unassembled WGS sequence"/>
</dbReference>
<name>A0AAD6I5D3_PENCN</name>
<feature type="region of interest" description="Disordered" evidence="1">
    <location>
        <begin position="37"/>
        <end position="58"/>
    </location>
</feature>
<keyword evidence="3" id="KW-1185">Reference proteome</keyword>
<evidence type="ECO:0000256" key="1">
    <source>
        <dbReference type="SAM" id="MobiDB-lite"/>
    </source>
</evidence>
<protein>
    <submittedName>
        <fullName evidence="2">Uncharacterized protein</fullName>
    </submittedName>
</protein>
<reference evidence="2" key="2">
    <citation type="submission" date="2023-01" db="EMBL/GenBank/DDBJ databases">
        <authorList>
            <person name="Petersen C."/>
        </authorList>
    </citation>
    <scope>NUCLEOTIDE SEQUENCE</scope>
    <source>
        <strain evidence="2">IBT 15450</strain>
    </source>
</reference>
<accession>A0AAD6I5D3</accession>
<comment type="caution">
    <text evidence="2">The sequence shown here is derived from an EMBL/GenBank/DDBJ whole genome shotgun (WGS) entry which is preliminary data.</text>
</comment>
<reference evidence="2" key="1">
    <citation type="journal article" date="2023" name="IMA Fungus">
        <title>Comparative genomic study of the Penicillium genus elucidates a diverse pangenome and 15 lateral gene transfer events.</title>
        <authorList>
            <person name="Petersen C."/>
            <person name="Sorensen T."/>
            <person name="Nielsen M.R."/>
            <person name="Sondergaard T.E."/>
            <person name="Sorensen J.L."/>
            <person name="Fitzpatrick D.A."/>
            <person name="Frisvad J.C."/>
            <person name="Nielsen K.L."/>
        </authorList>
    </citation>
    <scope>NUCLEOTIDE SEQUENCE</scope>
    <source>
        <strain evidence="2">IBT 15450</strain>
    </source>
</reference>
<sequence length="78" mass="8435">MCPGNDKHGSVREAALTSKVALEELKAAMLRLEYAYSGSGGGSSESEKARLQQEELTRRAEADLAQQALEEAIARQLD</sequence>
<organism evidence="2 3">
    <name type="scientific">Penicillium canescens</name>
    <dbReference type="NCBI Taxonomy" id="5083"/>
    <lineage>
        <taxon>Eukaryota</taxon>
        <taxon>Fungi</taxon>
        <taxon>Dikarya</taxon>
        <taxon>Ascomycota</taxon>
        <taxon>Pezizomycotina</taxon>
        <taxon>Eurotiomycetes</taxon>
        <taxon>Eurotiomycetidae</taxon>
        <taxon>Eurotiales</taxon>
        <taxon>Aspergillaceae</taxon>
        <taxon>Penicillium</taxon>
    </lineage>
</organism>
<proteinExistence type="predicted"/>
<dbReference type="AlphaFoldDB" id="A0AAD6I5D3"/>